<comment type="catalytic activity">
    <reaction evidence="3">
        <text>2 GTP = 3',3'-c-di-GMP + 2 diphosphate</text>
        <dbReference type="Rhea" id="RHEA:24898"/>
        <dbReference type="ChEBI" id="CHEBI:33019"/>
        <dbReference type="ChEBI" id="CHEBI:37565"/>
        <dbReference type="ChEBI" id="CHEBI:58805"/>
        <dbReference type="EC" id="2.7.7.65"/>
    </reaction>
</comment>
<gene>
    <name evidence="8" type="ORF">Thpro_020810</name>
</gene>
<feature type="domain" description="PAC" evidence="6">
    <location>
        <begin position="216"/>
        <end position="268"/>
    </location>
</feature>
<dbReference type="InterPro" id="IPR000014">
    <property type="entry name" value="PAS"/>
</dbReference>
<dbReference type="EMBL" id="JQSG02000002">
    <property type="protein sequence ID" value="OBS09760.1"/>
    <property type="molecule type" value="Genomic_DNA"/>
</dbReference>
<organism evidence="8 9">
    <name type="scientific">Acidihalobacter prosperus</name>
    <dbReference type="NCBI Taxonomy" id="160660"/>
    <lineage>
        <taxon>Bacteria</taxon>
        <taxon>Pseudomonadati</taxon>
        <taxon>Pseudomonadota</taxon>
        <taxon>Gammaproteobacteria</taxon>
        <taxon>Chromatiales</taxon>
        <taxon>Ectothiorhodospiraceae</taxon>
        <taxon>Acidihalobacter</taxon>
    </lineage>
</organism>
<dbReference type="InterPro" id="IPR013656">
    <property type="entry name" value="PAS_4"/>
</dbReference>
<evidence type="ECO:0000256" key="4">
    <source>
        <dbReference type="SAM" id="MobiDB-lite"/>
    </source>
</evidence>
<accession>A0A1A6C5D7</accession>
<reference evidence="8 9" key="1">
    <citation type="journal article" date="2014" name="Genome Announc.">
        <title>Draft Genome Sequence of the Iron-Oxidizing, Acidophilic, and Halotolerant 'Thiobacillus prosperus' Type Strain DSM 5130.</title>
        <authorList>
            <person name="Ossandon F.J."/>
            <person name="Cardenas J.P."/>
            <person name="Corbett M."/>
            <person name="Quatrini R."/>
            <person name="Holmes D.S."/>
            <person name="Watkin E."/>
        </authorList>
    </citation>
    <scope>NUCLEOTIDE SEQUENCE [LARGE SCALE GENOMIC DNA]</scope>
    <source>
        <strain evidence="8 9">DSM 5130</strain>
    </source>
</reference>
<feature type="region of interest" description="Disordered" evidence="4">
    <location>
        <begin position="1"/>
        <end position="21"/>
    </location>
</feature>
<comment type="caution">
    <text evidence="8">The sequence shown here is derived from an EMBL/GenBank/DDBJ whole genome shotgun (WGS) entry which is preliminary data.</text>
</comment>
<evidence type="ECO:0000256" key="3">
    <source>
        <dbReference type="ARBA" id="ARBA00034247"/>
    </source>
</evidence>
<evidence type="ECO:0000259" key="7">
    <source>
        <dbReference type="PROSITE" id="PS50887"/>
    </source>
</evidence>
<dbReference type="GO" id="GO:0005886">
    <property type="term" value="C:plasma membrane"/>
    <property type="evidence" value="ECO:0007669"/>
    <property type="project" value="TreeGrafter"/>
</dbReference>
<dbReference type="CDD" id="cd00130">
    <property type="entry name" value="PAS"/>
    <property type="match status" value="2"/>
</dbReference>
<dbReference type="Proteomes" id="UP000029273">
    <property type="component" value="Unassembled WGS sequence"/>
</dbReference>
<dbReference type="NCBIfam" id="TIGR00254">
    <property type="entry name" value="GGDEF"/>
    <property type="match status" value="1"/>
</dbReference>
<keyword evidence="9" id="KW-1185">Reference proteome</keyword>
<dbReference type="Gene3D" id="3.30.70.270">
    <property type="match status" value="1"/>
</dbReference>
<dbReference type="EC" id="2.7.7.65" evidence="2"/>
<feature type="compositionally biased region" description="Polar residues" evidence="4">
    <location>
        <begin position="1"/>
        <end position="11"/>
    </location>
</feature>
<evidence type="ECO:0000313" key="9">
    <source>
        <dbReference type="Proteomes" id="UP000029273"/>
    </source>
</evidence>
<dbReference type="GO" id="GO:0043709">
    <property type="term" value="P:cell adhesion involved in single-species biofilm formation"/>
    <property type="evidence" value="ECO:0007669"/>
    <property type="project" value="TreeGrafter"/>
</dbReference>
<evidence type="ECO:0000313" key="8">
    <source>
        <dbReference type="EMBL" id="OBS09760.1"/>
    </source>
</evidence>
<dbReference type="FunFam" id="3.30.70.270:FF:000001">
    <property type="entry name" value="Diguanylate cyclase domain protein"/>
    <property type="match status" value="1"/>
</dbReference>
<protein>
    <recommendedName>
        <fullName evidence="2">diguanylate cyclase</fullName>
        <ecNumber evidence="2">2.7.7.65</ecNumber>
    </recommendedName>
</protein>
<dbReference type="GO" id="GO:1902201">
    <property type="term" value="P:negative regulation of bacterial-type flagellum-dependent cell motility"/>
    <property type="evidence" value="ECO:0007669"/>
    <property type="project" value="TreeGrafter"/>
</dbReference>
<sequence length="433" mass="48873">MASLDPHSQQPGRGDVGAPETDGSCDLFDLAPAGLAVIVDGRLARVNAIAQQILEADTPDQLIGRGLMDFVHPMDVVQTGNRLRRLESGGIPNPATEVRLISLRDNLRVVAASSRLCRHEGRPALLVVALDMTRRHLMEAQRQDNEQNLRRLFESMQDVYYRTDAQGIVQMVGPGVRRVLGYEPREIIGRAAEDYYPNPDDRDAFKQAIREYGEVADFPGQMVRSDGQVIDISISSHALYDEDGQFAGVEGIYRDVTERKMLERKLRLLATTDPLTGIANRRDFLERAGDRLRHHRRYGPGLTLIILDLDHFKAVNDRFGHVAGDRVLTRFVEEACAELRETDLFGRLGGEEFCLILEQANAAQALQVVERIQLRMRQTTFEDDGERYRVTVSAGATESNADDHLIERLLERADKALYQAKRDGRDRVVWYRD</sequence>
<dbReference type="InterPro" id="IPR000700">
    <property type="entry name" value="PAS-assoc_C"/>
</dbReference>
<dbReference type="SMART" id="SM00267">
    <property type="entry name" value="GGDEF"/>
    <property type="match status" value="1"/>
</dbReference>
<feature type="domain" description="GGDEF" evidence="7">
    <location>
        <begin position="300"/>
        <end position="433"/>
    </location>
</feature>
<dbReference type="Gene3D" id="3.30.450.20">
    <property type="entry name" value="PAS domain"/>
    <property type="match status" value="2"/>
</dbReference>
<dbReference type="SUPFAM" id="SSF55785">
    <property type="entry name" value="PYP-like sensor domain (PAS domain)"/>
    <property type="match status" value="2"/>
</dbReference>
<proteinExistence type="predicted"/>
<dbReference type="InterPro" id="IPR043128">
    <property type="entry name" value="Rev_trsase/Diguanyl_cyclase"/>
</dbReference>
<evidence type="ECO:0000259" key="5">
    <source>
        <dbReference type="PROSITE" id="PS50112"/>
    </source>
</evidence>
<dbReference type="SMART" id="SM00086">
    <property type="entry name" value="PAC"/>
    <property type="match status" value="2"/>
</dbReference>
<dbReference type="InterPro" id="IPR001610">
    <property type="entry name" value="PAC"/>
</dbReference>
<dbReference type="Pfam" id="PF08448">
    <property type="entry name" value="PAS_4"/>
    <property type="match status" value="1"/>
</dbReference>
<dbReference type="PANTHER" id="PTHR45138:SF9">
    <property type="entry name" value="DIGUANYLATE CYCLASE DGCM-RELATED"/>
    <property type="match status" value="1"/>
</dbReference>
<dbReference type="InterPro" id="IPR035965">
    <property type="entry name" value="PAS-like_dom_sf"/>
</dbReference>
<dbReference type="InterPro" id="IPR029787">
    <property type="entry name" value="Nucleotide_cyclase"/>
</dbReference>
<dbReference type="SUPFAM" id="SSF55073">
    <property type="entry name" value="Nucleotide cyclase"/>
    <property type="match status" value="1"/>
</dbReference>
<dbReference type="InterPro" id="IPR050469">
    <property type="entry name" value="Diguanylate_Cyclase"/>
</dbReference>
<dbReference type="PROSITE" id="PS50887">
    <property type="entry name" value="GGDEF"/>
    <property type="match status" value="1"/>
</dbReference>
<dbReference type="GO" id="GO:0052621">
    <property type="term" value="F:diguanylate cyclase activity"/>
    <property type="evidence" value="ECO:0007669"/>
    <property type="project" value="UniProtKB-EC"/>
</dbReference>
<dbReference type="CDD" id="cd01949">
    <property type="entry name" value="GGDEF"/>
    <property type="match status" value="1"/>
</dbReference>
<dbReference type="OrthoDB" id="9812260at2"/>
<dbReference type="RefSeq" id="WP_065089264.1">
    <property type="nucleotide sequence ID" value="NZ_JQSG02000002.1"/>
</dbReference>
<evidence type="ECO:0000259" key="6">
    <source>
        <dbReference type="PROSITE" id="PS50113"/>
    </source>
</evidence>
<dbReference type="PROSITE" id="PS50112">
    <property type="entry name" value="PAS"/>
    <property type="match status" value="1"/>
</dbReference>
<dbReference type="NCBIfam" id="TIGR00229">
    <property type="entry name" value="sensory_box"/>
    <property type="match status" value="1"/>
</dbReference>
<evidence type="ECO:0000256" key="1">
    <source>
        <dbReference type="ARBA" id="ARBA00001946"/>
    </source>
</evidence>
<name>A0A1A6C5D7_9GAMM</name>
<comment type="cofactor">
    <cofactor evidence="1">
        <name>Mg(2+)</name>
        <dbReference type="ChEBI" id="CHEBI:18420"/>
    </cofactor>
</comment>
<feature type="domain" description="PAS" evidence="5">
    <location>
        <begin position="145"/>
        <end position="211"/>
    </location>
</feature>
<dbReference type="PROSITE" id="PS50113">
    <property type="entry name" value="PAC"/>
    <property type="match status" value="1"/>
</dbReference>
<dbReference type="InterPro" id="IPR000160">
    <property type="entry name" value="GGDEF_dom"/>
</dbReference>
<dbReference type="Pfam" id="PF13426">
    <property type="entry name" value="PAS_9"/>
    <property type="match status" value="1"/>
</dbReference>
<dbReference type="AlphaFoldDB" id="A0A1A6C5D7"/>
<dbReference type="Pfam" id="PF00990">
    <property type="entry name" value="GGDEF"/>
    <property type="match status" value="1"/>
</dbReference>
<evidence type="ECO:0000256" key="2">
    <source>
        <dbReference type="ARBA" id="ARBA00012528"/>
    </source>
</evidence>
<dbReference type="PANTHER" id="PTHR45138">
    <property type="entry name" value="REGULATORY COMPONENTS OF SENSORY TRANSDUCTION SYSTEM"/>
    <property type="match status" value="1"/>
</dbReference>
<dbReference type="SMART" id="SM00091">
    <property type="entry name" value="PAS"/>
    <property type="match status" value="2"/>
</dbReference>